<evidence type="ECO:0000313" key="1">
    <source>
        <dbReference type="EMBL" id="MCW7755337.1"/>
    </source>
</evidence>
<gene>
    <name evidence="1" type="ORF">OOT00_15240</name>
</gene>
<dbReference type="RefSeq" id="WP_265426281.1">
    <property type="nucleotide sequence ID" value="NZ_JAPFPW010000032.1"/>
</dbReference>
<evidence type="ECO:0000313" key="2">
    <source>
        <dbReference type="Proteomes" id="UP001209681"/>
    </source>
</evidence>
<organism evidence="1 2">
    <name type="scientific">Desulfobotulus pelophilus</name>
    <dbReference type="NCBI Taxonomy" id="2823377"/>
    <lineage>
        <taxon>Bacteria</taxon>
        <taxon>Pseudomonadati</taxon>
        <taxon>Thermodesulfobacteriota</taxon>
        <taxon>Desulfobacteria</taxon>
        <taxon>Desulfobacterales</taxon>
        <taxon>Desulfobacteraceae</taxon>
        <taxon>Desulfobotulus</taxon>
    </lineage>
</organism>
<comment type="caution">
    <text evidence="1">The sequence shown here is derived from an EMBL/GenBank/DDBJ whole genome shotgun (WGS) entry which is preliminary data.</text>
</comment>
<evidence type="ECO:0008006" key="3">
    <source>
        <dbReference type="Google" id="ProtNLM"/>
    </source>
</evidence>
<protein>
    <recommendedName>
        <fullName evidence="3">Alginate export domain-containing protein</fullName>
    </recommendedName>
</protein>
<sequence>MKRSIVLLLWGLTVLSGLLFVRVEPVSAFEWRRPEAHGEWVHGVRLSDCSEVVTSRAMLSLTSGWLGESLDGLFTLEAVENFRIPDDSDLRVREGYVTFRSQGWEARAGRQILIWGRADGLRIVDRLSPVDSRESVTRELEEIRLGVDSLRASRWLEKGELEFIWIPRFHGGKYPGKDSPWWLGAGTGPEEEKPDGLDAMGLGLRLGHYASAFDFSLYALSAPMETAVMKEAERKSYPRTLMLGADAAFPAGDAVWRLETAWFDGWWWNSRDGGLAEERDRWMLLAGCDLTLSGNRTLGFQAMGDWVPGATASMEQKTFSSLFTLNAEQKLFRERLKLSGFVYYDPSDSDVYARTVLDWEIRDGVRLALGLHLFEGQGKRFGPYRDHSQLWWKISMDW</sequence>
<dbReference type="Proteomes" id="UP001209681">
    <property type="component" value="Unassembled WGS sequence"/>
</dbReference>
<keyword evidence="2" id="KW-1185">Reference proteome</keyword>
<dbReference type="EMBL" id="JAPFPW010000032">
    <property type="protein sequence ID" value="MCW7755337.1"/>
    <property type="molecule type" value="Genomic_DNA"/>
</dbReference>
<reference evidence="1 2" key="1">
    <citation type="submission" date="2022-11" db="EMBL/GenBank/DDBJ databases">
        <title>Desulfobotulus tamanensis H1 sp. nov. - anaerobic, alkaliphilic, sulphate reducing bacterium isolated from terrestrial mud volcano.</title>
        <authorList>
            <person name="Frolova A."/>
            <person name="Merkel A.Y."/>
            <person name="Slobodkin A.I."/>
        </authorList>
    </citation>
    <scope>NUCLEOTIDE SEQUENCE [LARGE SCALE GENOMIC DNA]</scope>
    <source>
        <strain evidence="1 2">H1</strain>
    </source>
</reference>
<name>A0ABT3NCZ3_9BACT</name>
<accession>A0ABT3NCZ3</accession>
<proteinExistence type="predicted"/>